<dbReference type="AlphaFoldDB" id="A0A0E9U770"/>
<protein>
    <submittedName>
        <fullName evidence="1">Uncharacterized protein</fullName>
    </submittedName>
</protein>
<name>A0A0E9U770_ANGAN</name>
<organism evidence="1">
    <name type="scientific">Anguilla anguilla</name>
    <name type="common">European freshwater eel</name>
    <name type="synonym">Muraena anguilla</name>
    <dbReference type="NCBI Taxonomy" id="7936"/>
    <lineage>
        <taxon>Eukaryota</taxon>
        <taxon>Metazoa</taxon>
        <taxon>Chordata</taxon>
        <taxon>Craniata</taxon>
        <taxon>Vertebrata</taxon>
        <taxon>Euteleostomi</taxon>
        <taxon>Actinopterygii</taxon>
        <taxon>Neopterygii</taxon>
        <taxon>Teleostei</taxon>
        <taxon>Anguilliformes</taxon>
        <taxon>Anguillidae</taxon>
        <taxon>Anguilla</taxon>
    </lineage>
</organism>
<dbReference type="EMBL" id="GBXM01047567">
    <property type="protein sequence ID" value="JAH61010.1"/>
    <property type="molecule type" value="Transcribed_RNA"/>
</dbReference>
<evidence type="ECO:0000313" key="1">
    <source>
        <dbReference type="EMBL" id="JAH61010.1"/>
    </source>
</evidence>
<proteinExistence type="predicted"/>
<reference evidence="1" key="2">
    <citation type="journal article" date="2015" name="Fish Shellfish Immunol.">
        <title>Early steps in the European eel (Anguilla anguilla)-Vibrio vulnificus interaction in the gills: Role of the RtxA13 toxin.</title>
        <authorList>
            <person name="Callol A."/>
            <person name="Pajuelo D."/>
            <person name="Ebbesson L."/>
            <person name="Teles M."/>
            <person name="MacKenzie S."/>
            <person name="Amaro C."/>
        </authorList>
    </citation>
    <scope>NUCLEOTIDE SEQUENCE</scope>
</reference>
<sequence>MLDHPYNLNSSGSGFILDGSVAASIHPEEH</sequence>
<reference evidence="1" key="1">
    <citation type="submission" date="2014-11" db="EMBL/GenBank/DDBJ databases">
        <authorList>
            <person name="Amaro Gonzalez C."/>
        </authorList>
    </citation>
    <scope>NUCLEOTIDE SEQUENCE</scope>
</reference>
<accession>A0A0E9U770</accession>